<name>A0A1G6VRW2_9ACTN</name>
<dbReference type="EMBL" id="FNAD01000005">
    <property type="protein sequence ID" value="SDD56420.1"/>
    <property type="molecule type" value="Genomic_DNA"/>
</dbReference>
<dbReference type="AlphaFoldDB" id="A0A1G6VRW2"/>
<feature type="region of interest" description="Disordered" evidence="1">
    <location>
        <begin position="166"/>
        <end position="209"/>
    </location>
</feature>
<evidence type="ECO:0000256" key="1">
    <source>
        <dbReference type="SAM" id="MobiDB-lite"/>
    </source>
</evidence>
<evidence type="ECO:0000313" key="2">
    <source>
        <dbReference type="EMBL" id="SDD56420.1"/>
    </source>
</evidence>
<sequence length="299" mass="31378">MGEPFRPGSPRAPGGWCFQRGTYRRQRPSEAPPAMITTGWHLRPIHAHPDSPDQHPPPQAAAPPTPTTAAPRCSTRTPKHGHRVLTPTTMPTPDRRPARSLPSARDSASAATTARPVRRGQRSDRCSKGGANTMTTLTDATAPCATARYASACAARALLEGGRLASSATGPMLGRDRRTSATGHGAGPPLHRGPTPNRPSPDPGLGLGAMPRIGHRPHARCALEPLPKTGPVRAAHRGSALDVASLRVAHRSATPGPARLRPCDRAPAPAALALLRTRTPGRYESGLGNAPRTGHQPLP</sequence>
<evidence type="ECO:0000313" key="3">
    <source>
        <dbReference type="Proteomes" id="UP000198949"/>
    </source>
</evidence>
<gene>
    <name evidence="2" type="ORF">SAMN05216270_105101</name>
</gene>
<protein>
    <submittedName>
        <fullName evidence="2">Uncharacterized protein</fullName>
    </submittedName>
</protein>
<keyword evidence="3" id="KW-1185">Reference proteome</keyword>
<organism evidence="2 3">
    <name type="scientific">Glycomyces harbinensis</name>
    <dbReference type="NCBI Taxonomy" id="58114"/>
    <lineage>
        <taxon>Bacteria</taxon>
        <taxon>Bacillati</taxon>
        <taxon>Actinomycetota</taxon>
        <taxon>Actinomycetes</taxon>
        <taxon>Glycomycetales</taxon>
        <taxon>Glycomycetaceae</taxon>
        <taxon>Glycomyces</taxon>
    </lineage>
</organism>
<accession>A0A1G6VRW2</accession>
<feature type="compositionally biased region" description="Pro residues" evidence="1">
    <location>
        <begin position="54"/>
        <end position="66"/>
    </location>
</feature>
<feature type="compositionally biased region" description="Low complexity" evidence="1">
    <location>
        <begin position="67"/>
        <end position="76"/>
    </location>
</feature>
<feature type="compositionally biased region" description="Low complexity" evidence="1">
    <location>
        <begin position="103"/>
        <end position="115"/>
    </location>
</feature>
<feature type="region of interest" description="Disordered" evidence="1">
    <location>
        <begin position="1"/>
        <end position="135"/>
    </location>
</feature>
<reference evidence="3" key="1">
    <citation type="submission" date="2016-10" db="EMBL/GenBank/DDBJ databases">
        <authorList>
            <person name="Varghese N."/>
            <person name="Submissions S."/>
        </authorList>
    </citation>
    <scope>NUCLEOTIDE SEQUENCE [LARGE SCALE GENOMIC DNA]</scope>
    <source>
        <strain evidence="3">CGMCC 4.3516</strain>
    </source>
</reference>
<dbReference type="Proteomes" id="UP000198949">
    <property type="component" value="Unassembled WGS sequence"/>
</dbReference>
<proteinExistence type="predicted"/>
<feature type="region of interest" description="Disordered" evidence="1">
    <location>
        <begin position="276"/>
        <end position="299"/>
    </location>
</feature>